<evidence type="ECO:0000259" key="8">
    <source>
        <dbReference type="Pfam" id="PF00441"/>
    </source>
</evidence>
<keyword evidence="12" id="KW-1185">Reference proteome</keyword>
<dbReference type="PROSITE" id="PS00073">
    <property type="entry name" value="ACYL_COA_DH_2"/>
    <property type="match status" value="1"/>
</dbReference>
<evidence type="ECO:0000256" key="6">
    <source>
        <dbReference type="RuleBase" id="RU362125"/>
    </source>
</evidence>
<dbReference type="Proteomes" id="UP000284824">
    <property type="component" value="Unassembled WGS sequence"/>
</dbReference>
<dbReference type="Pfam" id="PF02771">
    <property type="entry name" value="Acyl-CoA_dh_N"/>
    <property type="match status" value="1"/>
</dbReference>
<dbReference type="RefSeq" id="WP_127933968.1">
    <property type="nucleotide sequence ID" value="NZ_SAUN01000001.1"/>
</dbReference>
<dbReference type="InterPro" id="IPR009075">
    <property type="entry name" value="AcylCo_DH/oxidase_C"/>
</dbReference>
<evidence type="ECO:0000256" key="7">
    <source>
        <dbReference type="SAM" id="MobiDB-lite"/>
    </source>
</evidence>
<accession>A0A438M7U0</accession>
<feature type="region of interest" description="Disordered" evidence="7">
    <location>
        <begin position="54"/>
        <end position="75"/>
    </location>
</feature>
<feature type="domain" description="Acyl-CoA dehydrogenase/oxidase N-terminal" evidence="10">
    <location>
        <begin position="149"/>
        <end position="266"/>
    </location>
</feature>
<feature type="domain" description="Acyl-CoA oxidase/dehydrogenase middle" evidence="9">
    <location>
        <begin position="270"/>
        <end position="377"/>
    </location>
</feature>
<evidence type="ECO:0000259" key="10">
    <source>
        <dbReference type="Pfam" id="PF02771"/>
    </source>
</evidence>
<dbReference type="Gene3D" id="1.10.540.10">
    <property type="entry name" value="Acyl-CoA dehydrogenase/oxidase, N-terminal domain"/>
    <property type="match status" value="1"/>
</dbReference>
<dbReference type="EMBL" id="SAUN01000001">
    <property type="protein sequence ID" value="RVX41767.1"/>
    <property type="molecule type" value="Genomic_DNA"/>
</dbReference>
<evidence type="ECO:0000259" key="9">
    <source>
        <dbReference type="Pfam" id="PF02770"/>
    </source>
</evidence>
<keyword evidence="3 6" id="KW-0285">Flavoprotein</keyword>
<comment type="similarity">
    <text evidence="2 6">Belongs to the acyl-CoA dehydrogenase family.</text>
</comment>
<dbReference type="AlphaFoldDB" id="A0A438M7U0"/>
<evidence type="ECO:0000256" key="5">
    <source>
        <dbReference type="ARBA" id="ARBA00023002"/>
    </source>
</evidence>
<dbReference type="InterPro" id="IPR009100">
    <property type="entry name" value="AcylCoA_DH/oxidase_NM_dom_sf"/>
</dbReference>
<feature type="domain" description="Acyl-CoA dehydrogenase/oxidase C-terminal" evidence="8">
    <location>
        <begin position="394"/>
        <end position="542"/>
    </location>
</feature>
<dbReference type="Pfam" id="PF00441">
    <property type="entry name" value="Acyl-CoA_dh_1"/>
    <property type="match status" value="1"/>
</dbReference>
<dbReference type="InterPro" id="IPR037069">
    <property type="entry name" value="AcylCoA_DH/ox_N_sf"/>
</dbReference>
<reference evidence="11 12" key="1">
    <citation type="submission" date="2019-01" db="EMBL/GenBank/DDBJ databases">
        <title>Sequencing the genomes of 1000 actinobacteria strains.</title>
        <authorList>
            <person name="Klenk H.-P."/>
        </authorList>
    </citation>
    <scope>NUCLEOTIDE SEQUENCE [LARGE SCALE GENOMIC DNA]</scope>
    <source>
        <strain evidence="11 12">DSM 43925</strain>
    </source>
</reference>
<sequence length="545" mass="57464">MREHNARVIVDTLQAVVGTAAAHVQPADEHQAVAYDLASVSSSVAAAAALLSHGPGGQGAGGRDRCTGGPGSGDLADDAAQDDLALLYAADVAADLAGRMTGRESLWGVERTALDGIAAHIAAGRDPALLEPVAERVMATHEAGPRHLSEELQLVRTAFREFAADQIAPAAGRIHRDDEDIPDAVIDGLADMGCFGLSIPAAYGGYAEGGADELLGMVVVTEELSRASLGAAGSLITRPEIIGAAITRGGTEEQKRRWLPKIASGERLCAVAVTEPDCGSDVAAITTSAVRDGDEWVLNGVKTWCTFAGRAHYLLVLARTDQDRAAGHRGLSLFVVEKPSFTGHTWRLTQEGGGSVEGRAIRTLGYRGMHSFEVGFDGWRVPAADLIGLDDGLGRGFYLQMQAFANARLQTAARAVGVMQAALELAVDYTRQRSVFGRSLADYQLTRAKIARMAALIAACRAFTFAAARAVAAGDGGLEAAQVKQVACRAAEWVTREAQQLHGGYGYAEEYAISRLFVDARVLSIFEGADEVLALRVIARRLPKP</sequence>
<evidence type="ECO:0000313" key="12">
    <source>
        <dbReference type="Proteomes" id="UP000284824"/>
    </source>
</evidence>
<evidence type="ECO:0000256" key="3">
    <source>
        <dbReference type="ARBA" id="ARBA00022630"/>
    </source>
</evidence>
<evidence type="ECO:0000256" key="4">
    <source>
        <dbReference type="ARBA" id="ARBA00022827"/>
    </source>
</evidence>
<keyword evidence="5 6" id="KW-0560">Oxidoreductase</keyword>
<dbReference type="SUPFAM" id="SSF47203">
    <property type="entry name" value="Acyl-CoA dehydrogenase C-terminal domain-like"/>
    <property type="match status" value="1"/>
</dbReference>
<dbReference type="InterPro" id="IPR036250">
    <property type="entry name" value="AcylCo_DH-like_C"/>
</dbReference>
<dbReference type="InterPro" id="IPR013786">
    <property type="entry name" value="AcylCoA_DH/ox_N"/>
</dbReference>
<dbReference type="GO" id="GO:0050660">
    <property type="term" value="F:flavin adenine dinucleotide binding"/>
    <property type="evidence" value="ECO:0007669"/>
    <property type="project" value="InterPro"/>
</dbReference>
<organism evidence="11 12">
    <name type="scientific">Nonomuraea polychroma</name>
    <dbReference type="NCBI Taxonomy" id="46176"/>
    <lineage>
        <taxon>Bacteria</taxon>
        <taxon>Bacillati</taxon>
        <taxon>Actinomycetota</taxon>
        <taxon>Actinomycetes</taxon>
        <taxon>Streptosporangiales</taxon>
        <taxon>Streptosporangiaceae</taxon>
        <taxon>Nonomuraea</taxon>
    </lineage>
</organism>
<comment type="caution">
    <text evidence="11">The sequence shown here is derived from an EMBL/GenBank/DDBJ whole genome shotgun (WGS) entry which is preliminary data.</text>
</comment>
<gene>
    <name evidence="11" type="ORF">EDD27_4334</name>
</gene>
<dbReference type="PANTHER" id="PTHR43884:SF25">
    <property type="entry name" value="ACYL-COA DEHYDROGENASE YDBM-RELATED"/>
    <property type="match status" value="1"/>
</dbReference>
<evidence type="ECO:0000313" key="11">
    <source>
        <dbReference type="EMBL" id="RVX41767.1"/>
    </source>
</evidence>
<dbReference type="PANTHER" id="PTHR43884">
    <property type="entry name" value="ACYL-COA DEHYDROGENASE"/>
    <property type="match status" value="1"/>
</dbReference>
<dbReference type="SUPFAM" id="SSF56645">
    <property type="entry name" value="Acyl-CoA dehydrogenase NM domain-like"/>
    <property type="match status" value="1"/>
</dbReference>
<dbReference type="InterPro" id="IPR006091">
    <property type="entry name" value="Acyl-CoA_Oxase/DH_mid-dom"/>
</dbReference>
<evidence type="ECO:0000256" key="1">
    <source>
        <dbReference type="ARBA" id="ARBA00001974"/>
    </source>
</evidence>
<protein>
    <submittedName>
        <fullName evidence="11">(2S)-methylsuccinyl-CoA dehydrogenase</fullName>
    </submittedName>
</protein>
<dbReference type="InterPro" id="IPR006089">
    <property type="entry name" value="Acyl-CoA_DH_CS"/>
</dbReference>
<dbReference type="OrthoDB" id="9770681at2"/>
<comment type="cofactor">
    <cofactor evidence="1 6">
        <name>FAD</name>
        <dbReference type="ChEBI" id="CHEBI:57692"/>
    </cofactor>
</comment>
<dbReference type="Pfam" id="PF02770">
    <property type="entry name" value="Acyl-CoA_dh_M"/>
    <property type="match status" value="1"/>
</dbReference>
<dbReference type="Gene3D" id="2.40.110.10">
    <property type="entry name" value="Butyryl-CoA Dehydrogenase, subunit A, domain 2"/>
    <property type="match status" value="1"/>
</dbReference>
<proteinExistence type="inferred from homology"/>
<dbReference type="GO" id="GO:0003995">
    <property type="term" value="F:acyl-CoA dehydrogenase activity"/>
    <property type="evidence" value="ECO:0007669"/>
    <property type="project" value="InterPro"/>
</dbReference>
<dbReference type="InterPro" id="IPR046373">
    <property type="entry name" value="Acyl-CoA_Oxase/DH_mid-dom_sf"/>
</dbReference>
<dbReference type="Gene3D" id="1.20.140.10">
    <property type="entry name" value="Butyryl-CoA Dehydrogenase, subunit A, domain 3"/>
    <property type="match status" value="1"/>
</dbReference>
<name>A0A438M7U0_9ACTN</name>
<evidence type="ECO:0000256" key="2">
    <source>
        <dbReference type="ARBA" id="ARBA00009347"/>
    </source>
</evidence>
<keyword evidence="4 6" id="KW-0274">FAD</keyword>